<dbReference type="SUPFAM" id="SSF57783">
    <property type="entry name" value="Zinc beta-ribbon"/>
    <property type="match status" value="1"/>
</dbReference>
<dbReference type="SUPFAM" id="SSF82057">
    <property type="entry name" value="Prokaryotic SH3-related domain"/>
    <property type="match status" value="1"/>
</dbReference>
<dbReference type="Gene3D" id="2.20.25.10">
    <property type="match status" value="1"/>
</dbReference>
<name>A0ABT0N546_9GAMM</name>
<dbReference type="NCBIfam" id="TIGR00686">
    <property type="entry name" value="phnA"/>
    <property type="match status" value="1"/>
</dbReference>
<dbReference type="InterPro" id="IPR004624">
    <property type="entry name" value="YjdM"/>
</dbReference>
<dbReference type="Gene3D" id="2.30.30.40">
    <property type="entry name" value="SH3 Domains"/>
    <property type="match status" value="1"/>
</dbReference>
<dbReference type="Pfam" id="PF08274">
    <property type="entry name" value="Zn_Ribbon_YjdM"/>
    <property type="match status" value="1"/>
</dbReference>
<comment type="caution">
    <text evidence="4">The sequence shown here is derived from an EMBL/GenBank/DDBJ whole genome shotgun (WGS) entry which is preliminary data.</text>
</comment>
<evidence type="ECO:0000313" key="4">
    <source>
        <dbReference type="EMBL" id="MCL2912922.1"/>
    </source>
</evidence>
<protein>
    <submittedName>
        <fullName evidence="4">Alkylphosphonate utilization protein</fullName>
    </submittedName>
</protein>
<dbReference type="Pfam" id="PF03831">
    <property type="entry name" value="YjdM"/>
    <property type="match status" value="1"/>
</dbReference>
<dbReference type="EMBL" id="JAKIKT010000001">
    <property type="protein sequence ID" value="MCL2912922.1"/>
    <property type="molecule type" value="Genomic_DNA"/>
</dbReference>
<reference evidence="4 5" key="1">
    <citation type="submission" date="2022-01" db="EMBL/GenBank/DDBJ databases">
        <title>Whole genome-based taxonomy of the Shewanellaceae.</title>
        <authorList>
            <person name="Martin-Rodriguez A.J."/>
        </authorList>
    </citation>
    <scope>NUCLEOTIDE SEQUENCE [LARGE SCALE GENOMIC DNA]</scope>
    <source>
        <strain evidence="4 5">DSM 21332</strain>
    </source>
</reference>
<proteinExistence type="inferred from homology"/>
<evidence type="ECO:0000259" key="3">
    <source>
        <dbReference type="Pfam" id="PF08274"/>
    </source>
</evidence>
<evidence type="ECO:0000313" key="5">
    <source>
        <dbReference type="Proteomes" id="UP001202831"/>
    </source>
</evidence>
<dbReference type="InterPro" id="IPR013987">
    <property type="entry name" value="YjdM_N"/>
</dbReference>
<gene>
    <name evidence="4" type="ORF">L2725_03875</name>
</gene>
<evidence type="ECO:0000256" key="1">
    <source>
        <dbReference type="ARBA" id="ARBA00009248"/>
    </source>
</evidence>
<evidence type="ECO:0000259" key="2">
    <source>
        <dbReference type="Pfam" id="PF03831"/>
    </source>
</evidence>
<feature type="domain" description="Protein YjdM N-terminal" evidence="3">
    <location>
        <begin position="4"/>
        <end position="32"/>
    </location>
</feature>
<dbReference type="InterPro" id="IPR013988">
    <property type="entry name" value="YjdM_C"/>
</dbReference>
<dbReference type="Proteomes" id="UP001202831">
    <property type="component" value="Unassembled WGS sequence"/>
</dbReference>
<organism evidence="4 5">
    <name type="scientific">Shewanella corallii</name>
    <dbReference type="NCBI Taxonomy" id="560080"/>
    <lineage>
        <taxon>Bacteria</taxon>
        <taxon>Pseudomonadati</taxon>
        <taxon>Pseudomonadota</taxon>
        <taxon>Gammaproteobacteria</taxon>
        <taxon>Alteromonadales</taxon>
        <taxon>Shewanellaceae</taxon>
        <taxon>Shewanella</taxon>
    </lineage>
</organism>
<keyword evidence="5" id="KW-1185">Reference proteome</keyword>
<comment type="similarity">
    <text evidence="1">Belongs to the YjdM family.</text>
</comment>
<accession>A0ABT0N546</accession>
<dbReference type="PANTHER" id="PTHR30305:SF3">
    <property type="entry name" value="PROTEIN YJDM"/>
    <property type="match status" value="1"/>
</dbReference>
<dbReference type="PANTHER" id="PTHR30305">
    <property type="entry name" value="PROTEIN YJDM-RELATED"/>
    <property type="match status" value="1"/>
</dbReference>
<dbReference type="RefSeq" id="WP_115135245.1">
    <property type="nucleotide sequence ID" value="NZ_JAKIKT010000001.1"/>
</dbReference>
<sequence length="112" mass="12134">MSALPNCPKCNSEYTYFDGSMLVCPECAHEWAEGATEAAEEERVIKDANGNILQDGDTVTVIKDLKIKGSSSVVKVGTKVKNIRLVEGDHDIDCKIDGIGAMSLKSQFVKKV</sequence>
<feature type="domain" description="Protein YjdM C-terminal" evidence="2">
    <location>
        <begin position="45"/>
        <end position="112"/>
    </location>
</feature>